<accession>A0A6M3JLX3</accession>
<name>A0A6M3JLX3_9ZZZZ</name>
<evidence type="ECO:0000313" key="1">
    <source>
        <dbReference type="EMBL" id="QJA70846.1"/>
    </source>
</evidence>
<organism evidence="1">
    <name type="scientific">viral metagenome</name>
    <dbReference type="NCBI Taxonomy" id="1070528"/>
    <lineage>
        <taxon>unclassified sequences</taxon>
        <taxon>metagenomes</taxon>
        <taxon>organismal metagenomes</taxon>
    </lineage>
</organism>
<protein>
    <submittedName>
        <fullName evidence="1">Uncharacterized protein</fullName>
    </submittedName>
</protein>
<dbReference type="AlphaFoldDB" id="A0A6M3JLX3"/>
<proteinExistence type="predicted"/>
<dbReference type="EMBL" id="MT141825">
    <property type="protein sequence ID" value="QJA70846.1"/>
    <property type="molecule type" value="Genomic_DNA"/>
</dbReference>
<reference evidence="1" key="1">
    <citation type="submission" date="2020-03" db="EMBL/GenBank/DDBJ databases">
        <title>The deep terrestrial virosphere.</title>
        <authorList>
            <person name="Holmfeldt K."/>
            <person name="Nilsson E."/>
            <person name="Simone D."/>
            <person name="Lopez-Fernandez M."/>
            <person name="Wu X."/>
            <person name="de Brujin I."/>
            <person name="Lundin D."/>
            <person name="Andersson A."/>
            <person name="Bertilsson S."/>
            <person name="Dopson M."/>
        </authorList>
    </citation>
    <scope>NUCLEOTIDE SEQUENCE</scope>
    <source>
        <strain evidence="1">MM415A03541</strain>
    </source>
</reference>
<gene>
    <name evidence="1" type="ORF">MM415A03541_0009</name>
</gene>
<sequence length="55" mass="6612">MKFRITKFMSYGMNVEGEHYETYFEASAALRKIKKDRLKYFIEMSCDGEEWFALA</sequence>